<dbReference type="PROSITE" id="PS52016">
    <property type="entry name" value="TONB_DEPENDENT_REC_3"/>
    <property type="match status" value="1"/>
</dbReference>
<dbReference type="PANTHER" id="PTHR47234:SF2">
    <property type="entry name" value="TONB-DEPENDENT RECEPTOR"/>
    <property type="match status" value="1"/>
</dbReference>
<feature type="chain" id="PRO_5046641605" evidence="5">
    <location>
        <begin position="31"/>
        <end position="964"/>
    </location>
</feature>
<feature type="domain" description="TonB-dependent receptor plug" evidence="7">
    <location>
        <begin position="57"/>
        <end position="170"/>
    </location>
</feature>
<dbReference type="CDD" id="cd01347">
    <property type="entry name" value="ligand_gated_channel"/>
    <property type="match status" value="1"/>
</dbReference>
<protein>
    <submittedName>
        <fullName evidence="8">TonB-dependent receptor</fullName>
    </submittedName>
</protein>
<evidence type="ECO:0000313" key="9">
    <source>
        <dbReference type="Proteomes" id="UP000824334"/>
    </source>
</evidence>
<dbReference type="Pfam" id="PF00593">
    <property type="entry name" value="TonB_dep_Rec_b-barrel"/>
    <property type="match status" value="1"/>
</dbReference>
<comment type="similarity">
    <text evidence="1 3">Belongs to the TonB-dependent receptor family.</text>
</comment>
<keyword evidence="1" id="KW-0812">Transmembrane</keyword>
<evidence type="ECO:0000259" key="7">
    <source>
        <dbReference type="Pfam" id="PF07715"/>
    </source>
</evidence>
<keyword evidence="1" id="KW-0813">Transport</keyword>
<reference evidence="8 9" key="1">
    <citation type="submission" date="2021-07" db="EMBL/GenBank/DDBJ databases">
        <title>Isolation and characterization of bacteria from a gold mining with a capacity of golden bioaccumulation.</title>
        <authorList>
            <person name="Yang X.J."/>
        </authorList>
    </citation>
    <scope>NUCLEOTIDE SEQUENCE [LARGE SCALE GENOMIC DNA]</scope>
    <source>
        <strain evidence="8 9">Au29</strain>
    </source>
</reference>
<evidence type="ECO:0000256" key="5">
    <source>
        <dbReference type="SAM" id="SignalP"/>
    </source>
</evidence>
<dbReference type="PANTHER" id="PTHR47234">
    <property type="match status" value="1"/>
</dbReference>
<organism evidence="8 9">
    <name type="scientific">Brevundimonas nasdae</name>
    <dbReference type="NCBI Taxonomy" id="172043"/>
    <lineage>
        <taxon>Bacteria</taxon>
        <taxon>Pseudomonadati</taxon>
        <taxon>Pseudomonadota</taxon>
        <taxon>Alphaproteobacteria</taxon>
        <taxon>Caulobacterales</taxon>
        <taxon>Caulobacteraceae</taxon>
        <taxon>Brevundimonas</taxon>
    </lineage>
</organism>
<keyword evidence="8" id="KW-0675">Receptor</keyword>
<accession>A0ABX8TJ34</accession>
<dbReference type="InterPro" id="IPR000531">
    <property type="entry name" value="Beta-barrel_TonB"/>
</dbReference>
<feature type="signal peptide" evidence="5">
    <location>
        <begin position="1"/>
        <end position="30"/>
    </location>
</feature>
<dbReference type="Pfam" id="PF07715">
    <property type="entry name" value="Plug"/>
    <property type="match status" value="1"/>
</dbReference>
<dbReference type="PROSITE" id="PS00430">
    <property type="entry name" value="TONB_DEPENDENT_REC_1"/>
    <property type="match status" value="1"/>
</dbReference>
<gene>
    <name evidence="8" type="ORF">KWG56_04175</name>
</gene>
<evidence type="ECO:0000256" key="2">
    <source>
        <dbReference type="PROSITE-ProRule" id="PRU10143"/>
    </source>
</evidence>
<evidence type="ECO:0000259" key="6">
    <source>
        <dbReference type="Pfam" id="PF00593"/>
    </source>
</evidence>
<dbReference type="InterPro" id="IPR010916">
    <property type="entry name" value="TonB_box_CS"/>
</dbReference>
<proteinExistence type="inferred from homology"/>
<dbReference type="EMBL" id="CP080034">
    <property type="protein sequence ID" value="QYC11210.1"/>
    <property type="molecule type" value="Genomic_DNA"/>
</dbReference>
<dbReference type="GeneID" id="94374451"/>
<evidence type="ECO:0000313" key="8">
    <source>
        <dbReference type="EMBL" id="QYC11210.1"/>
    </source>
</evidence>
<keyword evidence="1" id="KW-0998">Cell outer membrane</keyword>
<sequence length="964" mass="104729">MNYVRRRQTALLAGVATLTTAFAISGAAFAQSADANEPASVDTIVVTGSRIARPDLEAATPIAVVTSETIAQSGASNIQDVLRELPQVGVGTTRANSNFSSSGNGGATVDLRNLGPSRTLVLVNGRRFVPGFAGTSAVDLNNIPTDFIDRVEVVTGGASAVYGSDAISGVVNFILKDKFEGLTARAEYGISDYKDNERYLFSVTGGHAFGPDDRGHVAVNVTHDSEKGVLSRDRALSREDRSWATVGVPAYSSFPAQGRFDLRTANGSAQVFTFDHDNNVVLGFPQELAYNRNWDRRISLPVERTLVSANASYRLNDHATFFFEPTWSKVTSSALLEAYSFDWSFIYKNGQPGMPITNAYIPASIRSIIDARNSDANPANDITGIQFRRRQNEVYDRSNQAERETYRIATGVRGDLRGDWSYELSYVYGRMQDSTHSQDIDATKYVQALDSIVDSATNKIVCRDPAARAAGCVPINLFGFDTVSAESSAYVIVPRWVEIDNEQQVFSASATGGLFDLPAGRVQLAIGAEHRRERSSTDWDPITNAGNGTSGKQDDLFGRFTVSEVFGEVHVPLLAGVRFADYLGFNAAARYSDYSTVGGTLSWNAGLEYTPVKGVKLRANYAEANRAPNISELYAAVSGGANGSTVIDPCNGTSATSTRPQDATCRAIPGLLVEAADNGGTLTYTAFDINWMSVQQGGNPDLREETAKTLTIGGVYTPSYIPGFHFSADYFDIKIDNAIGALPAQIVVDRCISTADPFYCNAVERFPNGKLRRINTRLVNVAEIETSGIDFNLGYRHEVGLLAGDSLSLNVLYTRLLSMEKTSFEGAPLEQNLGQLFAEGRLGSGYKNRGNARLTYDAGAFSASWQVTWLGAIRDRLDWTPPAGPDQAYLAQLNTVPNVLYHDLQVRYDLQESGLELYAGINNLFNKTPPLLPTGFASNVVGVESAKEYDPYGRRFFAGVRYRF</sequence>
<dbReference type="Proteomes" id="UP000824334">
    <property type="component" value="Chromosome"/>
</dbReference>
<evidence type="ECO:0000256" key="4">
    <source>
        <dbReference type="SAM" id="MobiDB-lite"/>
    </source>
</evidence>
<keyword evidence="9" id="KW-1185">Reference proteome</keyword>
<name>A0ABX8TJ34_9CAUL</name>
<feature type="region of interest" description="Disordered" evidence="4">
    <location>
        <begin position="529"/>
        <end position="548"/>
    </location>
</feature>
<comment type="subcellular location">
    <subcellularLocation>
        <location evidence="1">Cell outer membrane</location>
        <topology evidence="1">Multi-pass membrane protein</topology>
    </subcellularLocation>
</comment>
<evidence type="ECO:0000256" key="1">
    <source>
        <dbReference type="PROSITE-ProRule" id="PRU01360"/>
    </source>
</evidence>
<keyword evidence="5" id="KW-0732">Signal</keyword>
<dbReference type="InterPro" id="IPR039426">
    <property type="entry name" value="TonB-dep_rcpt-like"/>
</dbReference>
<keyword evidence="1" id="KW-1134">Transmembrane beta strand</keyword>
<keyword evidence="2 3" id="KW-0798">TonB box</keyword>
<keyword evidence="1 3" id="KW-0472">Membrane</keyword>
<evidence type="ECO:0000256" key="3">
    <source>
        <dbReference type="RuleBase" id="RU003357"/>
    </source>
</evidence>
<dbReference type="InterPro" id="IPR012910">
    <property type="entry name" value="Plug_dom"/>
</dbReference>
<feature type="short sequence motif" description="TonB box" evidence="2">
    <location>
        <begin position="43"/>
        <end position="49"/>
    </location>
</feature>
<feature type="domain" description="TonB-dependent receptor-like beta-barrel" evidence="6">
    <location>
        <begin position="383"/>
        <end position="924"/>
    </location>
</feature>
<dbReference type="RefSeq" id="WP_219353841.1">
    <property type="nucleotide sequence ID" value="NZ_CP080034.1"/>
</dbReference>